<evidence type="ECO:0000256" key="2">
    <source>
        <dbReference type="ARBA" id="ARBA00022692"/>
    </source>
</evidence>
<name>A0A812XP08_SYMPI</name>
<feature type="compositionally biased region" description="Basic and acidic residues" evidence="6">
    <location>
        <begin position="376"/>
        <end position="398"/>
    </location>
</feature>
<feature type="domain" description="EF-hand" evidence="8">
    <location>
        <begin position="281"/>
        <end position="316"/>
    </location>
</feature>
<comment type="caution">
    <text evidence="9">The sequence shown here is derived from an EMBL/GenBank/DDBJ whole genome shotgun (WGS) entry which is preliminary data.</text>
</comment>
<feature type="transmembrane region" description="Helical" evidence="7">
    <location>
        <begin position="34"/>
        <end position="57"/>
    </location>
</feature>
<comment type="subcellular location">
    <subcellularLocation>
        <location evidence="1">Membrane</location>
        <topology evidence="1">Multi-pass membrane protein</topology>
    </subcellularLocation>
</comment>
<dbReference type="InterPro" id="IPR027359">
    <property type="entry name" value="Volt_channel_dom_sf"/>
</dbReference>
<dbReference type="GO" id="GO:0005248">
    <property type="term" value="F:voltage-gated sodium channel activity"/>
    <property type="evidence" value="ECO:0007669"/>
    <property type="project" value="TreeGrafter"/>
</dbReference>
<gene>
    <name evidence="9" type="primary">SCN11A</name>
    <name evidence="9" type="ORF">SPIL2461_LOCUS21076</name>
</gene>
<dbReference type="AlphaFoldDB" id="A0A812XP08"/>
<dbReference type="InterPro" id="IPR043203">
    <property type="entry name" value="VGCC_Ca_Na"/>
</dbReference>
<proteinExistence type="predicted"/>
<keyword evidence="10" id="KW-1185">Reference proteome</keyword>
<feature type="transmembrane region" description="Helical" evidence="7">
    <location>
        <begin position="187"/>
        <end position="211"/>
    </location>
</feature>
<dbReference type="PROSITE" id="PS00018">
    <property type="entry name" value="EF_HAND_1"/>
    <property type="match status" value="1"/>
</dbReference>
<dbReference type="PANTHER" id="PTHR10037">
    <property type="entry name" value="VOLTAGE-GATED CATION CHANNEL CALCIUM AND SODIUM"/>
    <property type="match status" value="1"/>
</dbReference>
<protein>
    <submittedName>
        <fullName evidence="9">SCN11A protein</fullName>
    </submittedName>
</protein>
<dbReference type="CDD" id="cd00051">
    <property type="entry name" value="EFh"/>
    <property type="match status" value="1"/>
</dbReference>
<keyword evidence="3" id="KW-0106">Calcium</keyword>
<accession>A0A812XP08</accession>
<dbReference type="OrthoDB" id="440479at2759"/>
<feature type="compositionally biased region" description="Low complexity" evidence="6">
    <location>
        <begin position="455"/>
        <end position="466"/>
    </location>
</feature>
<evidence type="ECO:0000256" key="3">
    <source>
        <dbReference type="ARBA" id="ARBA00022837"/>
    </source>
</evidence>
<evidence type="ECO:0000256" key="4">
    <source>
        <dbReference type="ARBA" id="ARBA00022989"/>
    </source>
</evidence>
<feature type="compositionally biased region" description="Pro residues" evidence="6">
    <location>
        <begin position="441"/>
        <end position="454"/>
    </location>
</feature>
<feature type="transmembrane region" description="Helical" evidence="7">
    <location>
        <begin position="106"/>
        <end position="125"/>
    </location>
</feature>
<evidence type="ECO:0000259" key="8">
    <source>
        <dbReference type="PROSITE" id="PS50222"/>
    </source>
</evidence>
<evidence type="ECO:0000256" key="7">
    <source>
        <dbReference type="SAM" id="Phobius"/>
    </source>
</evidence>
<dbReference type="EMBL" id="CAJNIZ010045893">
    <property type="protein sequence ID" value="CAE7733383.1"/>
    <property type="molecule type" value="Genomic_DNA"/>
</dbReference>
<evidence type="ECO:0000313" key="10">
    <source>
        <dbReference type="Proteomes" id="UP000649617"/>
    </source>
</evidence>
<dbReference type="Gene3D" id="1.20.120.350">
    <property type="entry name" value="Voltage-gated potassium channels. Chain C"/>
    <property type="match status" value="1"/>
</dbReference>
<dbReference type="Proteomes" id="UP000649617">
    <property type="component" value="Unassembled WGS sequence"/>
</dbReference>
<dbReference type="GO" id="GO:0001518">
    <property type="term" value="C:voltage-gated sodium channel complex"/>
    <property type="evidence" value="ECO:0007669"/>
    <property type="project" value="TreeGrafter"/>
</dbReference>
<evidence type="ECO:0000313" key="9">
    <source>
        <dbReference type="EMBL" id="CAE7733383.1"/>
    </source>
</evidence>
<sequence>MALVLQVSWKPLTPHPLCFFGREFFCSYDRVNLFWNYLDTVLVGISIVETVLVMVLVEDTEIGMSNKLRTMRIVRLTRLIRLMRAVRFFQGLRTLIYSIFYTLKALAWSLVLLLLMIYVLGILLTDATLAHVISYENATVIPDDSTDELLFNHFGSLHLSMHTLFRSITGGLDWSNVAEALAPLNWIWVYLFSAYIAFCLFAVLNVMTGVFCQRATELAERDHEAQLLGLQMENERVRDESRTLFRSFDVAKQGSLTLLEFELMFQRDDIKASLQVLDIEVSEADAWRFFRLLDTDGDGDVTEDDFIEGVLHLRGPARTIDVACEAEENRRMKAKLAQIEAQDRRMEILLRSMVGQLTQLGQRMEDLRLQAGCGRQADEKDTPQGRGNEAEQAGKKDPGSPAASPAASPSSSSAVNARAGRPQNQGAAGVVANEVDKEPKPPGPVPTSPLPPQSPSLRLLASPSSPKGTPVFLLDPSEATLQAASDRVHQQIERERLLKWDFDLHYDMDPRMAALNSSPKTR</sequence>
<dbReference type="InterPro" id="IPR018247">
    <property type="entry name" value="EF_Hand_1_Ca_BS"/>
</dbReference>
<dbReference type="SUPFAM" id="SSF81324">
    <property type="entry name" value="Voltage-gated potassium channels"/>
    <property type="match status" value="1"/>
</dbReference>
<dbReference type="Pfam" id="PF00520">
    <property type="entry name" value="Ion_trans"/>
    <property type="match status" value="1"/>
</dbReference>
<dbReference type="SUPFAM" id="SSF47473">
    <property type="entry name" value="EF-hand"/>
    <property type="match status" value="1"/>
</dbReference>
<evidence type="ECO:0000256" key="5">
    <source>
        <dbReference type="ARBA" id="ARBA00023136"/>
    </source>
</evidence>
<feature type="domain" description="EF-hand" evidence="8">
    <location>
        <begin position="236"/>
        <end position="271"/>
    </location>
</feature>
<feature type="compositionally biased region" description="Low complexity" evidence="6">
    <location>
        <begin position="400"/>
        <end position="414"/>
    </location>
</feature>
<keyword evidence="2 7" id="KW-0812">Transmembrane</keyword>
<dbReference type="PROSITE" id="PS50222">
    <property type="entry name" value="EF_HAND_2"/>
    <property type="match status" value="2"/>
</dbReference>
<dbReference type="InterPro" id="IPR005821">
    <property type="entry name" value="Ion_trans_dom"/>
</dbReference>
<feature type="region of interest" description="Disordered" evidence="6">
    <location>
        <begin position="374"/>
        <end position="470"/>
    </location>
</feature>
<dbReference type="GO" id="GO:0005509">
    <property type="term" value="F:calcium ion binding"/>
    <property type="evidence" value="ECO:0007669"/>
    <property type="project" value="InterPro"/>
</dbReference>
<keyword evidence="4 7" id="KW-1133">Transmembrane helix</keyword>
<feature type="non-terminal residue" evidence="9">
    <location>
        <position position="1"/>
    </location>
</feature>
<evidence type="ECO:0000256" key="6">
    <source>
        <dbReference type="SAM" id="MobiDB-lite"/>
    </source>
</evidence>
<dbReference type="PANTHER" id="PTHR10037:SF62">
    <property type="entry name" value="SODIUM CHANNEL PROTEIN 60E"/>
    <property type="match status" value="1"/>
</dbReference>
<organism evidence="9 10">
    <name type="scientific">Symbiodinium pilosum</name>
    <name type="common">Dinoflagellate</name>
    <dbReference type="NCBI Taxonomy" id="2952"/>
    <lineage>
        <taxon>Eukaryota</taxon>
        <taxon>Sar</taxon>
        <taxon>Alveolata</taxon>
        <taxon>Dinophyceae</taxon>
        <taxon>Suessiales</taxon>
        <taxon>Symbiodiniaceae</taxon>
        <taxon>Symbiodinium</taxon>
    </lineage>
</organism>
<evidence type="ECO:0000256" key="1">
    <source>
        <dbReference type="ARBA" id="ARBA00004141"/>
    </source>
</evidence>
<dbReference type="Gene3D" id="1.10.287.70">
    <property type="match status" value="1"/>
</dbReference>
<keyword evidence="5 7" id="KW-0472">Membrane</keyword>
<dbReference type="InterPro" id="IPR002048">
    <property type="entry name" value="EF_hand_dom"/>
</dbReference>
<reference evidence="9" key="1">
    <citation type="submission" date="2021-02" db="EMBL/GenBank/DDBJ databases">
        <authorList>
            <person name="Dougan E. K."/>
            <person name="Rhodes N."/>
            <person name="Thang M."/>
            <person name="Chan C."/>
        </authorList>
    </citation>
    <scope>NUCLEOTIDE SEQUENCE</scope>
</reference>
<dbReference type="Gene3D" id="1.10.238.10">
    <property type="entry name" value="EF-hand"/>
    <property type="match status" value="1"/>
</dbReference>
<dbReference type="InterPro" id="IPR011992">
    <property type="entry name" value="EF-hand-dom_pair"/>
</dbReference>